<dbReference type="EMBL" id="CAJQZP010001037">
    <property type="protein sequence ID" value="CAG5011701.1"/>
    <property type="molecule type" value="Genomic_DNA"/>
</dbReference>
<keyword evidence="3" id="KW-1185">Reference proteome</keyword>
<comment type="caution">
    <text evidence="2">The sequence shown here is derived from an EMBL/GenBank/DDBJ whole genome shotgun (WGS) entry which is preliminary data.</text>
</comment>
<dbReference type="PANTHER" id="PTHR46599:SF6">
    <property type="entry name" value="DUAL SPECIFICITY PHOSPHATASE 26"/>
    <property type="match status" value="1"/>
</dbReference>
<dbReference type="AlphaFoldDB" id="A0A8S3X9Q2"/>
<evidence type="ECO:0000313" key="2">
    <source>
        <dbReference type="EMBL" id="CAG5011701.1"/>
    </source>
</evidence>
<evidence type="ECO:0000313" key="3">
    <source>
        <dbReference type="Proteomes" id="UP000691718"/>
    </source>
</evidence>
<sequence>MSRKRFLFLLRSIRFDNVDTRLDRRRSDKFAPLREIYEDFDNNLKKYYSLGPHVTIDEKVEKTRGRCPFCQYIPSKPGKYGVKLHLMADSKTFYTYNIEPYVGTNEGPYNLSNSASDVVKRLVTPIRGSHRNIVMDNWYTSLPLSQDLLHEYGLTSLGTIRKNKPQIPAIFSATQRREEKSSMFGFQNDCTLVSYVSRKNKVVLLVSTMHHDASRDQNSGEIIGTSVALM</sequence>
<name>A0A8S3X9Q2_PARAO</name>
<dbReference type="PANTHER" id="PTHR46599">
    <property type="entry name" value="PIGGYBAC TRANSPOSABLE ELEMENT-DERIVED PROTEIN 4"/>
    <property type="match status" value="1"/>
</dbReference>
<dbReference type="Proteomes" id="UP000691718">
    <property type="component" value="Unassembled WGS sequence"/>
</dbReference>
<dbReference type="Pfam" id="PF13843">
    <property type="entry name" value="DDE_Tnp_1_7"/>
    <property type="match status" value="1"/>
</dbReference>
<reference evidence="2" key="1">
    <citation type="submission" date="2021-04" db="EMBL/GenBank/DDBJ databases">
        <authorList>
            <person name="Tunstrom K."/>
        </authorList>
    </citation>
    <scope>NUCLEOTIDE SEQUENCE</scope>
</reference>
<organism evidence="2 3">
    <name type="scientific">Parnassius apollo</name>
    <name type="common">Apollo butterfly</name>
    <name type="synonym">Papilio apollo</name>
    <dbReference type="NCBI Taxonomy" id="110799"/>
    <lineage>
        <taxon>Eukaryota</taxon>
        <taxon>Metazoa</taxon>
        <taxon>Ecdysozoa</taxon>
        <taxon>Arthropoda</taxon>
        <taxon>Hexapoda</taxon>
        <taxon>Insecta</taxon>
        <taxon>Pterygota</taxon>
        <taxon>Neoptera</taxon>
        <taxon>Endopterygota</taxon>
        <taxon>Lepidoptera</taxon>
        <taxon>Glossata</taxon>
        <taxon>Ditrysia</taxon>
        <taxon>Papilionoidea</taxon>
        <taxon>Papilionidae</taxon>
        <taxon>Parnassiinae</taxon>
        <taxon>Parnassini</taxon>
        <taxon>Parnassius</taxon>
        <taxon>Parnassius</taxon>
    </lineage>
</organism>
<evidence type="ECO:0000259" key="1">
    <source>
        <dbReference type="Pfam" id="PF13843"/>
    </source>
</evidence>
<proteinExistence type="predicted"/>
<dbReference type="InterPro" id="IPR029526">
    <property type="entry name" value="PGBD"/>
</dbReference>
<dbReference type="OrthoDB" id="10057959at2759"/>
<accession>A0A8S3X9Q2</accession>
<feature type="domain" description="PiggyBac transposable element-derived protein" evidence="1">
    <location>
        <begin position="1"/>
        <end position="214"/>
    </location>
</feature>
<protein>
    <submittedName>
        <fullName evidence="2">(apollo) hypothetical protein</fullName>
    </submittedName>
</protein>
<gene>
    <name evidence="2" type="ORF">PAPOLLO_LOCUS15640</name>
</gene>